<dbReference type="Proteomes" id="UP000199019">
    <property type="component" value="Unassembled WGS sequence"/>
</dbReference>
<dbReference type="AlphaFoldDB" id="A0A1H9XSB8"/>
<accession>A0A1H9XSB8</accession>
<dbReference type="OrthoDB" id="9789980at2"/>
<evidence type="ECO:0000313" key="1">
    <source>
        <dbReference type="EMBL" id="SES49031.1"/>
    </source>
</evidence>
<dbReference type="Pfam" id="PF14025">
    <property type="entry name" value="DUF4241"/>
    <property type="match status" value="1"/>
</dbReference>
<dbReference type="EMBL" id="FOHB01000011">
    <property type="protein sequence ID" value="SES49031.1"/>
    <property type="molecule type" value="Genomic_DNA"/>
</dbReference>
<dbReference type="STRING" id="587636.SAMN05216199_0278"/>
<proteinExistence type="predicted"/>
<sequence length="263" mass="27957">MTELPPQHVRTESAAPWWKQRAGWIYSALLEGQLRDHDQQEDVRYVLGRESVGTLSLPGGQLVAADPYVMEAEPQPFVQQLGRDVAEVITARALIAEGHERIVALILKVGSNPIREWAIATLPGQDVMTLGPEGFFGYAVDAGTGSFGSPEAMKVAGRVLGADGGMLEDPVSKALFSDGVGTRSAVLVAPEEGATPIVVCSSGWGDGQYPTWLGLDDSGNVTVAVTDFLLTGDPHAAPLLPEGSAVPTPATRPESLFRRLFSR</sequence>
<reference evidence="2" key="1">
    <citation type="submission" date="2016-10" db="EMBL/GenBank/DDBJ databases">
        <authorList>
            <person name="Varghese N."/>
            <person name="Submissions S."/>
        </authorList>
    </citation>
    <scope>NUCLEOTIDE SEQUENCE [LARGE SCALE GENOMIC DNA]</scope>
    <source>
        <strain evidence="2">CGMCC 1.6963</strain>
    </source>
</reference>
<evidence type="ECO:0000313" key="2">
    <source>
        <dbReference type="Proteomes" id="UP000199019"/>
    </source>
</evidence>
<name>A0A1H9XSB8_9MICO</name>
<evidence type="ECO:0008006" key="3">
    <source>
        <dbReference type="Google" id="ProtNLM"/>
    </source>
</evidence>
<gene>
    <name evidence="1" type="ORF">SAMN05216199_0278</name>
</gene>
<dbReference type="InterPro" id="IPR025335">
    <property type="entry name" value="DUF4241"/>
</dbReference>
<organism evidence="1 2">
    <name type="scientific">Pedococcus cremeus</name>
    <dbReference type="NCBI Taxonomy" id="587636"/>
    <lineage>
        <taxon>Bacteria</taxon>
        <taxon>Bacillati</taxon>
        <taxon>Actinomycetota</taxon>
        <taxon>Actinomycetes</taxon>
        <taxon>Micrococcales</taxon>
        <taxon>Intrasporangiaceae</taxon>
        <taxon>Pedococcus</taxon>
    </lineage>
</organism>
<keyword evidence="2" id="KW-1185">Reference proteome</keyword>
<protein>
    <recommendedName>
        <fullName evidence="3">DUF4241 domain-containing protein</fullName>
    </recommendedName>
</protein>
<dbReference type="RefSeq" id="WP_091762818.1">
    <property type="nucleotide sequence ID" value="NZ_FOHB01000011.1"/>
</dbReference>